<name>A0A6L2NHE0_TANCI</name>
<proteinExistence type="predicted"/>
<dbReference type="AlphaFoldDB" id="A0A6L2NHE0"/>
<organism evidence="1">
    <name type="scientific">Tanacetum cinerariifolium</name>
    <name type="common">Dalmatian daisy</name>
    <name type="synonym">Chrysanthemum cinerariifolium</name>
    <dbReference type="NCBI Taxonomy" id="118510"/>
    <lineage>
        <taxon>Eukaryota</taxon>
        <taxon>Viridiplantae</taxon>
        <taxon>Streptophyta</taxon>
        <taxon>Embryophyta</taxon>
        <taxon>Tracheophyta</taxon>
        <taxon>Spermatophyta</taxon>
        <taxon>Magnoliopsida</taxon>
        <taxon>eudicotyledons</taxon>
        <taxon>Gunneridae</taxon>
        <taxon>Pentapetalae</taxon>
        <taxon>asterids</taxon>
        <taxon>campanulids</taxon>
        <taxon>Asterales</taxon>
        <taxon>Asteraceae</taxon>
        <taxon>Asteroideae</taxon>
        <taxon>Anthemideae</taxon>
        <taxon>Anthemidinae</taxon>
        <taxon>Tanacetum</taxon>
    </lineage>
</organism>
<gene>
    <name evidence="1" type="ORF">Tci_056897</name>
</gene>
<protein>
    <submittedName>
        <fullName evidence="1">Retrovirus-related Pol polyprotein from transposon TNT 1-94</fullName>
    </submittedName>
</protein>
<reference evidence="1" key="1">
    <citation type="journal article" date="2019" name="Sci. Rep.">
        <title>Draft genome of Tanacetum cinerariifolium, the natural source of mosquito coil.</title>
        <authorList>
            <person name="Yamashiro T."/>
            <person name="Shiraishi A."/>
            <person name="Satake H."/>
            <person name="Nakayama K."/>
        </authorList>
    </citation>
    <scope>NUCLEOTIDE SEQUENCE</scope>
</reference>
<accession>A0A6L2NHE0</accession>
<evidence type="ECO:0000313" key="1">
    <source>
        <dbReference type="EMBL" id="GEU84919.1"/>
    </source>
</evidence>
<comment type="caution">
    <text evidence="1">The sequence shown here is derived from an EMBL/GenBank/DDBJ whole genome shotgun (WGS) entry which is preliminary data.</text>
</comment>
<sequence>MLCYLARVEPYNIKCIKDGLFQPKTAEGDAKPESQYTPDEMKETRTDLVHSFEGPSNIKENMIIDLKLEYQTFRAKFTKSLLQTYTRYKALLNEITNDGVNLSKHEINNKGLVPETFDWNKKEVFDEEEVTHVKVLIALADNELAVRKKHARNGKWVDITMRKDKEEKIKKAVEEAKLLAMSKTEVIKVVREEAKKLEINPKEVFSTKTSEKFKKAHDAELEVFKKEHSKKVKRITKLNKRRAKEYMWTMINKIKPEPITDIKIHPNIKPLVKLSKRTIRVVLVDQRTME</sequence>
<dbReference type="EMBL" id="BKCJ010008997">
    <property type="protein sequence ID" value="GEU84919.1"/>
    <property type="molecule type" value="Genomic_DNA"/>
</dbReference>